<dbReference type="InterPro" id="IPR000980">
    <property type="entry name" value="SH2"/>
</dbReference>
<dbReference type="EMBL" id="KQ971362">
    <property type="protein sequence ID" value="EFA07955.1"/>
    <property type="molecule type" value="Genomic_DNA"/>
</dbReference>
<reference evidence="4 5" key="1">
    <citation type="journal article" date="2008" name="Nature">
        <title>The genome of the model beetle and pest Tribolium castaneum.</title>
        <authorList>
            <consortium name="Tribolium Genome Sequencing Consortium"/>
            <person name="Richards S."/>
            <person name="Gibbs R.A."/>
            <person name="Weinstock G.M."/>
            <person name="Brown S.J."/>
            <person name="Denell R."/>
            <person name="Beeman R.W."/>
            <person name="Gibbs R."/>
            <person name="Beeman R.W."/>
            <person name="Brown S.J."/>
            <person name="Bucher G."/>
            <person name="Friedrich M."/>
            <person name="Grimmelikhuijzen C.J."/>
            <person name="Klingler M."/>
            <person name="Lorenzen M."/>
            <person name="Richards S."/>
            <person name="Roth S."/>
            <person name="Schroder R."/>
            <person name="Tautz D."/>
            <person name="Zdobnov E.M."/>
            <person name="Muzny D."/>
            <person name="Gibbs R.A."/>
            <person name="Weinstock G.M."/>
            <person name="Attaway T."/>
            <person name="Bell S."/>
            <person name="Buhay C.J."/>
            <person name="Chandrabose M.N."/>
            <person name="Chavez D."/>
            <person name="Clerk-Blankenburg K.P."/>
            <person name="Cree A."/>
            <person name="Dao M."/>
            <person name="Davis C."/>
            <person name="Chacko J."/>
            <person name="Dinh H."/>
            <person name="Dugan-Rocha S."/>
            <person name="Fowler G."/>
            <person name="Garner T.T."/>
            <person name="Garnes J."/>
            <person name="Gnirke A."/>
            <person name="Hawes A."/>
            <person name="Hernandez J."/>
            <person name="Hines S."/>
            <person name="Holder M."/>
            <person name="Hume J."/>
            <person name="Jhangiani S.N."/>
            <person name="Joshi V."/>
            <person name="Khan Z.M."/>
            <person name="Jackson L."/>
            <person name="Kovar C."/>
            <person name="Kowis A."/>
            <person name="Lee S."/>
            <person name="Lewis L.R."/>
            <person name="Margolis J."/>
            <person name="Morgan M."/>
            <person name="Nazareth L.V."/>
            <person name="Nguyen N."/>
            <person name="Okwuonu G."/>
            <person name="Parker D."/>
            <person name="Richards S."/>
            <person name="Ruiz S.J."/>
            <person name="Santibanez J."/>
            <person name="Savard J."/>
            <person name="Scherer S.E."/>
            <person name="Schneider B."/>
            <person name="Sodergren E."/>
            <person name="Tautz D."/>
            <person name="Vattahil S."/>
            <person name="Villasana D."/>
            <person name="White C.S."/>
            <person name="Wright R."/>
            <person name="Park Y."/>
            <person name="Beeman R.W."/>
            <person name="Lord J."/>
            <person name="Oppert B."/>
            <person name="Lorenzen M."/>
            <person name="Brown S."/>
            <person name="Wang L."/>
            <person name="Savard J."/>
            <person name="Tautz D."/>
            <person name="Richards S."/>
            <person name="Weinstock G."/>
            <person name="Gibbs R.A."/>
            <person name="Liu Y."/>
            <person name="Worley K."/>
            <person name="Weinstock G."/>
            <person name="Elsik C.G."/>
            <person name="Reese J.T."/>
            <person name="Elhaik E."/>
            <person name="Landan G."/>
            <person name="Graur D."/>
            <person name="Arensburger P."/>
            <person name="Atkinson P."/>
            <person name="Beeman R.W."/>
            <person name="Beidler J."/>
            <person name="Brown S.J."/>
            <person name="Demuth J.P."/>
            <person name="Drury D.W."/>
            <person name="Du Y.Z."/>
            <person name="Fujiwara H."/>
            <person name="Lorenzen M."/>
            <person name="Maselli V."/>
            <person name="Osanai M."/>
            <person name="Park Y."/>
            <person name="Robertson H.M."/>
            <person name="Tu Z."/>
            <person name="Wang J.J."/>
            <person name="Wang S."/>
            <person name="Richards S."/>
            <person name="Song H."/>
            <person name="Zhang L."/>
            <person name="Sodergren E."/>
            <person name="Werner D."/>
            <person name="Stanke M."/>
            <person name="Morgenstern B."/>
            <person name="Solovyev V."/>
            <person name="Kosarev P."/>
            <person name="Brown G."/>
            <person name="Chen H.C."/>
            <person name="Ermolaeva O."/>
            <person name="Hlavina W."/>
            <person name="Kapustin Y."/>
            <person name="Kiryutin B."/>
            <person name="Kitts P."/>
            <person name="Maglott D."/>
            <person name="Pruitt K."/>
            <person name="Sapojnikov V."/>
            <person name="Souvorov A."/>
            <person name="Mackey A.J."/>
            <person name="Waterhouse R.M."/>
            <person name="Wyder S."/>
            <person name="Zdobnov E.M."/>
            <person name="Zdobnov E.M."/>
            <person name="Wyder S."/>
            <person name="Kriventseva E.V."/>
            <person name="Kadowaki T."/>
            <person name="Bork P."/>
            <person name="Aranda M."/>
            <person name="Bao R."/>
            <person name="Beermann A."/>
            <person name="Berns N."/>
            <person name="Bolognesi R."/>
            <person name="Bonneton F."/>
            <person name="Bopp D."/>
            <person name="Brown S.J."/>
            <person name="Bucher G."/>
            <person name="Butts T."/>
            <person name="Chaumot A."/>
            <person name="Denell R.E."/>
            <person name="Ferrier D.E."/>
            <person name="Friedrich M."/>
            <person name="Gordon C.M."/>
            <person name="Jindra M."/>
            <person name="Klingler M."/>
            <person name="Lan Q."/>
            <person name="Lattorff H.M."/>
            <person name="Laudet V."/>
            <person name="von Levetsow C."/>
            <person name="Liu Z."/>
            <person name="Lutz R."/>
            <person name="Lynch J.A."/>
            <person name="da Fonseca R.N."/>
            <person name="Posnien N."/>
            <person name="Reuter R."/>
            <person name="Roth S."/>
            <person name="Savard J."/>
            <person name="Schinko J.B."/>
            <person name="Schmitt C."/>
            <person name="Schoppmeier M."/>
            <person name="Schroder R."/>
            <person name="Shippy T.D."/>
            <person name="Simonnet F."/>
            <person name="Marques-Souza H."/>
            <person name="Tautz D."/>
            <person name="Tomoyasu Y."/>
            <person name="Trauner J."/>
            <person name="Van der Zee M."/>
            <person name="Vervoort M."/>
            <person name="Wittkopp N."/>
            <person name="Wimmer E.A."/>
            <person name="Yang X."/>
            <person name="Jones A.K."/>
            <person name="Sattelle D.B."/>
            <person name="Ebert P.R."/>
            <person name="Nelson D."/>
            <person name="Scott J.G."/>
            <person name="Beeman R.W."/>
            <person name="Muthukrishnan S."/>
            <person name="Kramer K.J."/>
            <person name="Arakane Y."/>
            <person name="Beeman R.W."/>
            <person name="Zhu Q."/>
            <person name="Hogenkamp D."/>
            <person name="Dixit R."/>
            <person name="Oppert B."/>
            <person name="Jiang H."/>
            <person name="Zou Z."/>
            <person name="Marshall J."/>
            <person name="Elpidina E."/>
            <person name="Vinokurov K."/>
            <person name="Oppert C."/>
            <person name="Zou Z."/>
            <person name="Evans J."/>
            <person name="Lu Z."/>
            <person name="Zhao P."/>
            <person name="Sumathipala N."/>
            <person name="Altincicek B."/>
            <person name="Vilcinskas A."/>
            <person name="Williams M."/>
            <person name="Hultmark D."/>
            <person name="Hetru C."/>
            <person name="Jiang H."/>
            <person name="Grimmelikhuijzen C.J."/>
            <person name="Hauser F."/>
            <person name="Cazzamali G."/>
            <person name="Williamson M."/>
            <person name="Park Y."/>
            <person name="Li B."/>
            <person name="Tanaka Y."/>
            <person name="Predel R."/>
            <person name="Neupert S."/>
            <person name="Schachtner J."/>
            <person name="Verleyen P."/>
            <person name="Raible F."/>
            <person name="Bork P."/>
            <person name="Friedrich M."/>
            <person name="Walden K.K."/>
            <person name="Robertson H.M."/>
            <person name="Angeli S."/>
            <person name="Foret S."/>
            <person name="Bucher G."/>
            <person name="Schuetz S."/>
            <person name="Maleszka R."/>
            <person name="Wimmer E.A."/>
            <person name="Beeman R.W."/>
            <person name="Lorenzen M."/>
            <person name="Tomoyasu Y."/>
            <person name="Miller S.C."/>
            <person name="Grossmann D."/>
            <person name="Bucher G."/>
        </authorList>
    </citation>
    <scope>NUCLEOTIDE SEQUENCE [LARGE SCALE GENOMIC DNA]</scope>
    <source>
        <strain evidence="4 5">Georgia GA2</strain>
    </source>
</reference>
<dbReference type="SMART" id="SM00252">
    <property type="entry name" value="SH2"/>
    <property type="match status" value="1"/>
</dbReference>
<evidence type="ECO:0000259" key="3">
    <source>
        <dbReference type="PROSITE" id="PS50001"/>
    </source>
</evidence>
<accession>D6WXP1</accession>
<gene>
    <name evidence="4" type="primary">AUGUSTUS-3.0.2_05536</name>
    <name evidence="4" type="ORF">TcasGA2_TC005536</name>
</gene>
<proteinExistence type="predicted"/>
<evidence type="ECO:0000256" key="1">
    <source>
        <dbReference type="ARBA" id="ARBA00022999"/>
    </source>
</evidence>
<dbReference type="Proteomes" id="UP000007266">
    <property type="component" value="Linkage group 8"/>
</dbReference>
<dbReference type="InParanoid" id="D6WXP1"/>
<dbReference type="HOGENOM" id="CLU_1761146_0_0_1"/>
<keyword evidence="5" id="KW-1185">Reference proteome</keyword>
<dbReference type="SUPFAM" id="SSF55550">
    <property type="entry name" value="SH2 domain"/>
    <property type="match status" value="1"/>
</dbReference>
<reference evidence="4 5" key="2">
    <citation type="journal article" date="2010" name="Nucleic Acids Res.">
        <title>BeetleBase in 2010: revisions to provide comprehensive genomic information for Tribolium castaneum.</title>
        <authorList>
            <person name="Kim H.S."/>
            <person name="Murphy T."/>
            <person name="Xia J."/>
            <person name="Caragea D."/>
            <person name="Park Y."/>
            <person name="Beeman R.W."/>
            <person name="Lorenzen M.D."/>
            <person name="Butcher S."/>
            <person name="Manak J.R."/>
            <person name="Brown S.J."/>
        </authorList>
    </citation>
    <scope>GENOME REANNOTATION</scope>
    <source>
        <strain evidence="4 5">Georgia GA2</strain>
    </source>
</reference>
<feature type="domain" description="SH2" evidence="3">
    <location>
        <begin position="47"/>
        <end position="146"/>
    </location>
</feature>
<dbReference type="Pfam" id="PF00017">
    <property type="entry name" value="SH2"/>
    <property type="match status" value="1"/>
</dbReference>
<dbReference type="InterPro" id="IPR051751">
    <property type="entry name" value="Immunoreceptor_sig_adapters"/>
</dbReference>
<dbReference type="Gene3D" id="3.30.505.10">
    <property type="entry name" value="SH2 domain"/>
    <property type="match status" value="1"/>
</dbReference>
<protein>
    <recommendedName>
        <fullName evidence="3">SH2 domain-containing protein</fullName>
    </recommendedName>
</protein>
<dbReference type="PANTHER" id="PTHR14098">
    <property type="entry name" value="SH2 DOMAIN CONTAINING PROTEIN"/>
    <property type="match status" value="1"/>
</dbReference>
<evidence type="ECO:0000256" key="2">
    <source>
        <dbReference type="PROSITE-ProRule" id="PRU00191"/>
    </source>
</evidence>
<sequence length="148" mass="16746">MCWCLKVSVSVVANLSHRLLQHVCDVSAMCRCAAAAAADASADADDAFYKEVGRQAAERLLAHKQNGTFIIRPSKNRNLGTLSVVQDRKIFHLNIRRRADGRVALGEEKEDERAFRDVDAMINYYISNYLVVFSRGERTRTLLLPYRD</sequence>
<evidence type="ECO:0000313" key="5">
    <source>
        <dbReference type="Proteomes" id="UP000007266"/>
    </source>
</evidence>
<dbReference type="KEGG" id="tca:103314039"/>
<dbReference type="AlphaFoldDB" id="D6WXP1"/>
<dbReference type="PRINTS" id="PR00401">
    <property type="entry name" value="SH2DOMAIN"/>
</dbReference>
<evidence type="ECO:0000313" key="4">
    <source>
        <dbReference type="EMBL" id="EFA07955.1"/>
    </source>
</evidence>
<dbReference type="InterPro" id="IPR036860">
    <property type="entry name" value="SH2_dom_sf"/>
</dbReference>
<dbReference type="CDD" id="cd00173">
    <property type="entry name" value="SH2"/>
    <property type="match status" value="1"/>
</dbReference>
<dbReference type="PROSITE" id="PS50001">
    <property type="entry name" value="SH2"/>
    <property type="match status" value="1"/>
</dbReference>
<organism evidence="4 5">
    <name type="scientific">Tribolium castaneum</name>
    <name type="common">Red flour beetle</name>
    <dbReference type="NCBI Taxonomy" id="7070"/>
    <lineage>
        <taxon>Eukaryota</taxon>
        <taxon>Metazoa</taxon>
        <taxon>Ecdysozoa</taxon>
        <taxon>Arthropoda</taxon>
        <taxon>Hexapoda</taxon>
        <taxon>Insecta</taxon>
        <taxon>Pterygota</taxon>
        <taxon>Neoptera</taxon>
        <taxon>Endopterygota</taxon>
        <taxon>Coleoptera</taxon>
        <taxon>Polyphaga</taxon>
        <taxon>Cucujiformia</taxon>
        <taxon>Tenebrionidae</taxon>
        <taxon>Tenebrionidae incertae sedis</taxon>
        <taxon>Tribolium</taxon>
    </lineage>
</organism>
<dbReference type="STRING" id="7070.D6WXP1"/>
<dbReference type="OMA" id="DSIAMCK"/>
<keyword evidence="1 2" id="KW-0727">SH2 domain</keyword>
<dbReference type="PANTHER" id="PTHR14098:SF14">
    <property type="entry name" value="SH2 DOMAIN-CONTAINING PROTEIN"/>
    <property type="match status" value="1"/>
</dbReference>
<dbReference type="OrthoDB" id="10037824at2759"/>
<dbReference type="PhylomeDB" id="D6WXP1"/>
<dbReference type="GO" id="GO:0005737">
    <property type="term" value="C:cytoplasm"/>
    <property type="evidence" value="ECO:0007669"/>
    <property type="project" value="UniProtKB-ARBA"/>
</dbReference>
<name>D6WXP1_TRICA</name>